<dbReference type="EMBL" id="FQUQ01000007">
    <property type="protein sequence ID" value="SHG75849.1"/>
    <property type="molecule type" value="Genomic_DNA"/>
</dbReference>
<gene>
    <name evidence="1" type="ORF">SAMN04488522_107168</name>
</gene>
<organism evidence="1 2">
    <name type="scientific">Pedobacter caeni</name>
    <dbReference type="NCBI Taxonomy" id="288992"/>
    <lineage>
        <taxon>Bacteria</taxon>
        <taxon>Pseudomonadati</taxon>
        <taxon>Bacteroidota</taxon>
        <taxon>Sphingobacteriia</taxon>
        <taxon>Sphingobacteriales</taxon>
        <taxon>Sphingobacteriaceae</taxon>
        <taxon>Pedobacter</taxon>
    </lineage>
</organism>
<reference evidence="2" key="1">
    <citation type="submission" date="2016-11" db="EMBL/GenBank/DDBJ databases">
        <authorList>
            <person name="Varghese N."/>
            <person name="Submissions S."/>
        </authorList>
    </citation>
    <scope>NUCLEOTIDE SEQUENCE [LARGE SCALE GENOMIC DNA]</scope>
    <source>
        <strain evidence="2">DSM 16990</strain>
    </source>
</reference>
<evidence type="ECO:0000313" key="1">
    <source>
        <dbReference type="EMBL" id="SHG75849.1"/>
    </source>
</evidence>
<name>A0A1M5MG44_9SPHI</name>
<accession>A0A1M5MG44</accession>
<dbReference type="AlphaFoldDB" id="A0A1M5MG44"/>
<dbReference type="Proteomes" id="UP000184287">
    <property type="component" value="Unassembled WGS sequence"/>
</dbReference>
<sequence>MCFIKNKEGNLMVLMIGSQGKKKRVKKDGFGNHSEATINLNLKLNYENSYFTLSI</sequence>
<evidence type="ECO:0000313" key="2">
    <source>
        <dbReference type="Proteomes" id="UP000184287"/>
    </source>
</evidence>
<protein>
    <submittedName>
        <fullName evidence="1">Uncharacterized protein</fullName>
    </submittedName>
</protein>
<keyword evidence="2" id="KW-1185">Reference proteome</keyword>
<proteinExistence type="predicted"/>